<accession>A0A7Y8VRX2</accession>
<proteinExistence type="inferred from homology"/>
<keyword evidence="5" id="KW-0255">Endonuclease</keyword>
<dbReference type="REBASE" id="612217">
    <property type="entry name" value="S2.MtiW9173ORF5410P"/>
</dbReference>
<organism evidence="5 6">
    <name type="scientific">Mogibacterium timidum</name>
    <dbReference type="NCBI Taxonomy" id="35519"/>
    <lineage>
        <taxon>Bacteria</taxon>
        <taxon>Bacillati</taxon>
        <taxon>Bacillota</taxon>
        <taxon>Clostridia</taxon>
        <taxon>Peptostreptococcales</taxon>
        <taxon>Anaerovoracaceae</taxon>
        <taxon>Mogibacterium</taxon>
    </lineage>
</organism>
<keyword evidence="6" id="KW-1185">Reference proteome</keyword>
<dbReference type="Pfam" id="PF01420">
    <property type="entry name" value="Methylase_S"/>
    <property type="match status" value="1"/>
</dbReference>
<comment type="caution">
    <text evidence="5">The sequence shown here is derived from an EMBL/GenBank/DDBJ whole genome shotgun (WGS) entry which is preliminary data.</text>
</comment>
<dbReference type="EMBL" id="JABXYR010000002">
    <property type="protein sequence ID" value="NWO23503.1"/>
    <property type="molecule type" value="Genomic_DNA"/>
</dbReference>
<evidence type="ECO:0000259" key="4">
    <source>
        <dbReference type="Pfam" id="PF01420"/>
    </source>
</evidence>
<evidence type="ECO:0000313" key="6">
    <source>
        <dbReference type="Proteomes" id="UP000526307"/>
    </source>
</evidence>
<dbReference type="GO" id="GO:0004519">
    <property type="term" value="F:endonuclease activity"/>
    <property type="evidence" value="ECO:0007669"/>
    <property type="project" value="UniProtKB-KW"/>
</dbReference>
<keyword evidence="2" id="KW-0680">Restriction system</keyword>
<evidence type="ECO:0000256" key="3">
    <source>
        <dbReference type="ARBA" id="ARBA00023125"/>
    </source>
</evidence>
<comment type="similarity">
    <text evidence="1">Belongs to the type-I restriction system S methylase family.</text>
</comment>
<dbReference type="AlphaFoldDB" id="A0A7Y8VRX2"/>
<feature type="domain" description="Type I restriction modification DNA specificity" evidence="4">
    <location>
        <begin position="5"/>
        <end position="137"/>
    </location>
</feature>
<dbReference type="GO" id="GO:0009307">
    <property type="term" value="P:DNA restriction-modification system"/>
    <property type="evidence" value="ECO:0007669"/>
    <property type="project" value="UniProtKB-KW"/>
</dbReference>
<keyword evidence="5" id="KW-0378">Hydrolase</keyword>
<keyword evidence="3" id="KW-0238">DNA-binding</keyword>
<evidence type="ECO:0000313" key="5">
    <source>
        <dbReference type="EMBL" id="NWO23503.1"/>
    </source>
</evidence>
<protein>
    <submittedName>
        <fullName evidence="5">Restriction endonuclease subunit S</fullName>
    </submittedName>
</protein>
<dbReference type="Proteomes" id="UP000526307">
    <property type="component" value="Unassembled WGS sequence"/>
</dbReference>
<sequence>MYIYIRLRDLFDIQRGKSIYTKTYCKNNNGKYPVYSADNKEPLGYKNAYDYDGEYLTSSINGIAGVLTILNGKFSTNADRVIFIPKVNDINLEYVKNILEPNLRNKNKGRKGLKGKNEFTKLTPTMIEDEMMPIPYDIYGEPYIEKQNDIANKYKIIVMIKKQIEERLNELLNSDLIF</sequence>
<gene>
    <name evidence="5" type="ORF">HW270_05420</name>
</gene>
<name>A0A7Y8VRX2_9FIRM</name>
<evidence type="ECO:0000256" key="2">
    <source>
        <dbReference type="ARBA" id="ARBA00022747"/>
    </source>
</evidence>
<dbReference type="InterPro" id="IPR000055">
    <property type="entry name" value="Restrct_endonuc_typeI_TRD"/>
</dbReference>
<dbReference type="Gene3D" id="3.90.220.20">
    <property type="entry name" value="DNA methylase specificity domains"/>
    <property type="match status" value="1"/>
</dbReference>
<reference evidence="5 6" key="1">
    <citation type="submission" date="2020-06" db="EMBL/GenBank/DDBJ databases">
        <title>Mogibacterium timidum strain W9173 genomic sequence.</title>
        <authorList>
            <person name="Wade W.G."/>
            <person name="Johnston C.D."/>
            <person name="Chen T."/>
            <person name="Dewhirst F.E."/>
        </authorList>
    </citation>
    <scope>NUCLEOTIDE SEQUENCE [LARGE SCALE GENOMIC DNA]</scope>
    <source>
        <strain evidence="5 6">W9173</strain>
    </source>
</reference>
<dbReference type="InterPro" id="IPR044946">
    <property type="entry name" value="Restrct_endonuc_typeI_TRD_sf"/>
</dbReference>
<keyword evidence="5" id="KW-0540">Nuclease</keyword>
<dbReference type="SUPFAM" id="SSF116734">
    <property type="entry name" value="DNA methylase specificity domain"/>
    <property type="match status" value="1"/>
</dbReference>
<evidence type="ECO:0000256" key="1">
    <source>
        <dbReference type="ARBA" id="ARBA00010923"/>
    </source>
</evidence>
<dbReference type="GO" id="GO:0003677">
    <property type="term" value="F:DNA binding"/>
    <property type="evidence" value="ECO:0007669"/>
    <property type="project" value="UniProtKB-KW"/>
</dbReference>